<sequence length="219" mass="23742">MCAEGHRGAVPGKSQSPLHPGRTLPHLQPAVVVALQPPTAASDRRTGQLSPSCYTCCSSLSSDYTACPLSLVLGELQSPSKACHLWWPPSYQSWAMVLALLARAFGRPLGLRKAHLPQARYPSVQNHACTDPWRLESQRCLAVRTEGRYPKVLLSGWKRSLPQKARAEQLHGSGDSPSLSLSCSQWKRCVLTHFGAGTVGKRSDHSHQSSAPSLSPSHP</sequence>
<protein>
    <submittedName>
        <fullName evidence="2">Proprotein convertase subtilisin/kexin type 4</fullName>
    </submittedName>
</protein>
<feature type="region of interest" description="Disordered" evidence="1">
    <location>
        <begin position="1"/>
        <end position="22"/>
    </location>
</feature>
<dbReference type="AlphaFoldDB" id="A0A8C6GME8"/>
<evidence type="ECO:0000256" key="1">
    <source>
        <dbReference type="SAM" id="MobiDB-lite"/>
    </source>
</evidence>
<dbReference type="Proteomes" id="UP000694415">
    <property type="component" value="Unplaced"/>
</dbReference>
<organism evidence="2 3">
    <name type="scientific">Mus spicilegus</name>
    <name type="common">Mound-building mouse</name>
    <dbReference type="NCBI Taxonomy" id="10103"/>
    <lineage>
        <taxon>Eukaryota</taxon>
        <taxon>Metazoa</taxon>
        <taxon>Chordata</taxon>
        <taxon>Craniata</taxon>
        <taxon>Vertebrata</taxon>
        <taxon>Euteleostomi</taxon>
        <taxon>Mammalia</taxon>
        <taxon>Eutheria</taxon>
        <taxon>Euarchontoglires</taxon>
        <taxon>Glires</taxon>
        <taxon>Rodentia</taxon>
        <taxon>Myomorpha</taxon>
        <taxon>Muroidea</taxon>
        <taxon>Muridae</taxon>
        <taxon>Murinae</taxon>
        <taxon>Mus</taxon>
        <taxon>Mus</taxon>
    </lineage>
</organism>
<proteinExistence type="predicted"/>
<keyword evidence="3" id="KW-1185">Reference proteome</keyword>
<name>A0A8C6GME8_MUSSI</name>
<evidence type="ECO:0000313" key="2">
    <source>
        <dbReference type="Ensembl" id="ENSMSIP00000008116.1"/>
    </source>
</evidence>
<dbReference type="Ensembl" id="ENSMSIT00000010316.1">
    <property type="protein sequence ID" value="ENSMSIP00000008116.1"/>
    <property type="gene ID" value="ENSMSIG00000007185.1"/>
</dbReference>
<feature type="region of interest" description="Disordered" evidence="1">
    <location>
        <begin position="200"/>
        <end position="219"/>
    </location>
</feature>
<accession>A0A8C6GME8</accession>
<reference evidence="2" key="1">
    <citation type="submission" date="2025-08" db="UniProtKB">
        <authorList>
            <consortium name="Ensembl"/>
        </authorList>
    </citation>
    <scope>IDENTIFICATION</scope>
</reference>
<reference evidence="2" key="2">
    <citation type="submission" date="2025-09" db="UniProtKB">
        <authorList>
            <consortium name="Ensembl"/>
        </authorList>
    </citation>
    <scope>IDENTIFICATION</scope>
</reference>
<evidence type="ECO:0000313" key="3">
    <source>
        <dbReference type="Proteomes" id="UP000694415"/>
    </source>
</evidence>
<feature type="compositionally biased region" description="Low complexity" evidence="1">
    <location>
        <begin position="208"/>
        <end position="219"/>
    </location>
</feature>
<dbReference type="GeneTree" id="ENSGT00940000161989"/>